<dbReference type="PANTHER" id="PTHR28255:SF1">
    <property type="entry name" value="UPF0303 PROTEIN YBR137W"/>
    <property type="match status" value="1"/>
</dbReference>
<comment type="caution">
    <text evidence="1">The sequence shown here is derived from an EMBL/GenBank/DDBJ whole genome shotgun (WGS) entry which is preliminary data.</text>
</comment>
<keyword evidence="2" id="KW-1185">Reference proteome</keyword>
<gene>
    <name evidence="1" type="ORF">C0081_22210</name>
</gene>
<dbReference type="AlphaFoldDB" id="A0A2N5XKZ4"/>
<dbReference type="PIRSF" id="PIRSF008757">
    <property type="entry name" value="UCP008757"/>
    <property type="match status" value="1"/>
</dbReference>
<dbReference type="Pfam" id="PF03928">
    <property type="entry name" value="HbpS-like"/>
    <property type="match status" value="1"/>
</dbReference>
<sequence>MDAQVDMLLAQESKLQFSSFSFEDGVSVGLDLLDRARLDKLPVVVDVFAYGQQLFHAALPRSQADNGEWVARKRRTVLRFSHSSLYMGTYCKSIGMELDQKYYLPPCTYASQGGGFPILLRDGGVIGVVTVSGLAEEDDHALVVAALEAHLTKQQ</sequence>
<evidence type="ECO:0000313" key="2">
    <source>
        <dbReference type="Proteomes" id="UP000234881"/>
    </source>
</evidence>
<dbReference type="InterPro" id="IPR010371">
    <property type="entry name" value="YBR137W-like"/>
</dbReference>
<dbReference type="Proteomes" id="UP000234881">
    <property type="component" value="Unassembled WGS sequence"/>
</dbReference>
<protein>
    <submittedName>
        <fullName evidence="1">Heme-degrading domain-containing protein</fullName>
    </submittedName>
</protein>
<dbReference type="PANTHER" id="PTHR28255">
    <property type="match status" value="1"/>
</dbReference>
<dbReference type="Gene3D" id="3.30.450.150">
    <property type="entry name" value="Haem-degrading domain"/>
    <property type="match status" value="1"/>
</dbReference>
<organism evidence="1 2">
    <name type="scientific">Cohaesibacter celericrescens</name>
    <dbReference type="NCBI Taxonomy" id="2067669"/>
    <lineage>
        <taxon>Bacteria</taxon>
        <taxon>Pseudomonadati</taxon>
        <taxon>Pseudomonadota</taxon>
        <taxon>Alphaproteobacteria</taxon>
        <taxon>Hyphomicrobiales</taxon>
        <taxon>Cohaesibacteraceae</taxon>
    </lineage>
</organism>
<name>A0A2N5XKZ4_9HYPH</name>
<reference evidence="1 2" key="1">
    <citation type="submission" date="2018-01" db="EMBL/GenBank/DDBJ databases">
        <title>The draft genome sequence of Cohaesibacter sp. H1304.</title>
        <authorList>
            <person name="Wang N.-N."/>
            <person name="Du Z.-J."/>
        </authorList>
    </citation>
    <scope>NUCLEOTIDE SEQUENCE [LARGE SCALE GENOMIC DNA]</scope>
    <source>
        <strain evidence="1 2">H1304</strain>
    </source>
</reference>
<accession>A0A2N5XKZ4</accession>
<dbReference type="NCBIfam" id="NF002696">
    <property type="entry name" value="PRK02487.1-5"/>
    <property type="match status" value="1"/>
</dbReference>
<dbReference type="OrthoDB" id="9815315at2"/>
<evidence type="ECO:0000313" key="1">
    <source>
        <dbReference type="EMBL" id="PLW75164.1"/>
    </source>
</evidence>
<dbReference type="InterPro" id="IPR005624">
    <property type="entry name" value="PduO/GlcC-like"/>
</dbReference>
<dbReference type="InterPro" id="IPR038084">
    <property type="entry name" value="PduO/GlcC-like_sf"/>
</dbReference>
<proteinExistence type="predicted"/>
<dbReference type="EMBL" id="PKUQ01000055">
    <property type="protein sequence ID" value="PLW75164.1"/>
    <property type="molecule type" value="Genomic_DNA"/>
</dbReference>
<dbReference type="SUPFAM" id="SSF143744">
    <property type="entry name" value="GlcG-like"/>
    <property type="match status" value="1"/>
</dbReference>